<reference evidence="3" key="1">
    <citation type="submission" date="2021-04" db="EMBL/GenBank/DDBJ databases">
        <title>Pseudaminobacter soli sp. nov., isolated from paddy soil contaminated by heavy metals.</title>
        <authorList>
            <person name="Zhang K."/>
        </authorList>
    </citation>
    <scope>NUCLEOTIDE SEQUENCE</scope>
    <source>
        <strain evidence="3">19-2017</strain>
    </source>
</reference>
<evidence type="ECO:0000256" key="1">
    <source>
        <dbReference type="SAM" id="SignalP"/>
    </source>
</evidence>
<dbReference type="AlphaFoldDB" id="A0A942DWB8"/>
<feature type="domain" description="Thiol:disulfide interchange protein DsbD N-terminal" evidence="2">
    <location>
        <begin position="51"/>
        <end position="150"/>
    </location>
</feature>
<evidence type="ECO:0000313" key="4">
    <source>
        <dbReference type="Proteomes" id="UP000680348"/>
    </source>
</evidence>
<feature type="chain" id="PRO_5037782418" description="Thiol:disulfide interchange protein DsbD N-terminal domain-containing protein" evidence="1">
    <location>
        <begin position="24"/>
        <end position="267"/>
    </location>
</feature>
<dbReference type="Proteomes" id="UP000680348">
    <property type="component" value="Unassembled WGS sequence"/>
</dbReference>
<protein>
    <recommendedName>
        <fullName evidence="2">Thiol:disulfide interchange protein DsbD N-terminal domain-containing protein</fullName>
    </recommendedName>
</protein>
<feature type="signal peptide" evidence="1">
    <location>
        <begin position="1"/>
        <end position="23"/>
    </location>
</feature>
<dbReference type="Pfam" id="PF11412">
    <property type="entry name" value="DsbD_N"/>
    <property type="match status" value="1"/>
</dbReference>
<comment type="caution">
    <text evidence="3">The sequence shown here is derived from an EMBL/GenBank/DDBJ whole genome shotgun (WGS) entry which is preliminary data.</text>
</comment>
<dbReference type="EMBL" id="JAGWCR010000003">
    <property type="protein sequence ID" value="MBS3648241.1"/>
    <property type="molecule type" value="Genomic_DNA"/>
</dbReference>
<evidence type="ECO:0000259" key="2">
    <source>
        <dbReference type="Pfam" id="PF11412"/>
    </source>
</evidence>
<dbReference type="InterPro" id="IPR028250">
    <property type="entry name" value="DsbDN"/>
</dbReference>
<evidence type="ECO:0000313" key="3">
    <source>
        <dbReference type="EMBL" id="MBS3648241.1"/>
    </source>
</evidence>
<keyword evidence="4" id="KW-1185">Reference proteome</keyword>
<accession>A0A942DWB8</accession>
<gene>
    <name evidence="3" type="ORF">KEU06_06330</name>
</gene>
<organism evidence="3 4">
    <name type="scientific">Pseudaminobacter soli</name>
    <name type="common">ex Zhang et al. 2022</name>
    <dbReference type="NCBI Taxonomy" id="2831468"/>
    <lineage>
        <taxon>Bacteria</taxon>
        <taxon>Pseudomonadati</taxon>
        <taxon>Pseudomonadota</taxon>
        <taxon>Alphaproteobacteria</taxon>
        <taxon>Hyphomicrobiales</taxon>
        <taxon>Phyllobacteriaceae</taxon>
        <taxon>Pseudaminobacter</taxon>
    </lineage>
</organism>
<proteinExistence type="predicted"/>
<keyword evidence="1" id="KW-0732">Signal</keyword>
<name>A0A942DWB8_9HYPH</name>
<sequence>MKFMRLAFALGLAACGYATDSHASSSDWVMMQGGRVRLVTAGEPDGSGTLRGVLHIELAPGWKTYWRDPGDAGVPPSVDLSASRNISLAGLDFPPPERHRDGEFAWAGYDRPVALPITFHVKDPGRPVTISAAIFLGICESICVPVHAELKVDPASDPHNPDDTSLVNAALSALPEPATDEFGLKTVEASEDHLLVEAVLPQGATDADVFIASDDGYAFREPKKVNREGDLLFRIPVIKPAQRPSGAGLHYTLVTDAGAVSGTIPYF</sequence>